<feature type="transmembrane region" description="Helical" evidence="6">
    <location>
        <begin position="230"/>
        <end position="260"/>
    </location>
</feature>
<feature type="transmembrane region" description="Helical" evidence="6">
    <location>
        <begin position="280"/>
        <end position="299"/>
    </location>
</feature>
<evidence type="ECO:0000256" key="5">
    <source>
        <dbReference type="ARBA" id="ARBA00023136"/>
    </source>
</evidence>
<keyword evidence="2" id="KW-1003">Cell membrane</keyword>
<evidence type="ECO:0000256" key="2">
    <source>
        <dbReference type="ARBA" id="ARBA00022475"/>
    </source>
</evidence>
<keyword evidence="4 6" id="KW-1133">Transmembrane helix</keyword>
<keyword evidence="3 6" id="KW-0812">Transmembrane</keyword>
<feature type="transmembrane region" description="Helical" evidence="6">
    <location>
        <begin position="154"/>
        <end position="177"/>
    </location>
</feature>
<gene>
    <name evidence="7" type="ORF">JW984_16480</name>
</gene>
<protein>
    <submittedName>
        <fullName evidence="7">Flippase-like domain-containing protein</fullName>
    </submittedName>
</protein>
<dbReference type="AlphaFoldDB" id="A0A9D8KHK8"/>
<feature type="transmembrane region" description="Helical" evidence="6">
    <location>
        <begin position="115"/>
        <end position="142"/>
    </location>
</feature>
<name>A0A9D8KHK8_9DELT</name>
<dbReference type="InterPro" id="IPR022791">
    <property type="entry name" value="L-PG_synthase/AglD"/>
</dbReference>
<dbReference type="PANTHER" id="PTHR39087">
    <property type="entry name" value="UPF0104 MEMBRANE PROTEIN MJ1595"/>
    <property type="match status" value="1"/>
</dbReference>
<accession>A0A9D8KHK8</accession>
<organism evidence="7 8">
    <name type="scientific">Candidatus Zymogenus saltonus</name>
    <dbReference type="NCBI Taxonomy" id="2844893"/>
    <lineage>
        <taxon>Bacteria</taxon>
        <taxon>Deltaproteobacteria</taxon>
        <taxon>Candidatus Zymogenia</taxon>
        <taxon>Candidatus Zymogeniales</taxon>
        <taxon>Candidatus Zymogenaceae</taxon>
        <taxon>Candidatus Zymogenus</taxon>
    </lineage>
</organism>
<keyword evidence="5 6" id="KW-0472">Membrane</keyword>
<dbReference type="PANTHER" id="PTHR39087:SF2">
    <property type="entry name" value="UPF0104 MEMBRANE PROTEIN MJ1595"/>
    <property type="match status" value="1"/>
</dbReference>
<evidence type="ECO:0000313" key="8">
    <source>
        <dbReference type="Proteomes" id="UP000809273"/>
    </source>
</evidence>
<evidence type="ECO:0000256" key="4">
    <source>
        <dbReference type="ARBA" id="ARBA00022989"/>
    </source>
</evidence>
<evidence type="ECO:0000313" key="7">
    <source>
        <dbReference type="EMBL" id="MBN1574794.1"/>
    </source>
</evidence>
<feature type="transmembrane region" description="Helical" evidence="6">
    <location>
        <begin position="7"/>
        <end position="25"/>
    </location>
</feature>
<reference evidence="7" key="2">
    <citation type="submission" date="2021-01" db="EMBL/GenBank/DDBJ databases">
        <authorList>
            <person name="Hahn C.R."/>
            <person name="Youssef N.H."/>
            <person name="Elshahed M."/>
        </authorList>
    </citation>
    <scope>NUCLEOTIDE SEQUENCE</scope>
    <source>
        <strain evidence="7">Zod_Metabat.24</strain>
    </source>
</reference>
<proteinExistence type="predicted"/>
<dbReference type="EMBL" id="JAFGIX010000088">
    <property type="protein sequence ID" value="MBN1574794.1"/>
    <property type="molecule type" value="Genomic_DNA"/>
</dbReference>
<comment type="subcellular location">
    <subcellularLocation>
        <location evidence="1">Cell membrane</location>
        <topology evidence="1">Multi-pass membrane protein</topology>
    </subcellularLocation>
</comment>
<dbReference type="Pfam" id="PF03706">
    <property type="entry name" value="LPG_synthase_TM"/>
    <property type="match status" value="1"/>
</dbReference>
<dbReference type="GO" id="GO:0005886">
    <property type="term" value="C:plasma membrane"/>
    <property type="evidence" value="ECO:0007669"/>
    <property type="project" value="UniProtKB-SubCell"/>
</dbReference>
<feature type="transmembrane region" description="Helical" evidence="6">
    <location>
        <begin position="197"/>
        <end position="218"/>
    </location>
</feature>
<evidence type="ECO:0000256" key="3">
    <source>
        <dbReference type="ARBA" id="ARBA00022692"/>
    </source>
</evidence>
<evidence type="ECO:0000256" key="1">
    <source>
        <dbReference type="ARBA" id="ARBA00004651"/>
    </source>
</evidence>
<dbReference type="Proteomes" id="UP000809273">
    <property type="component" value="Unassembled WGS sequence"/>
</dbReference>
<comment type="caution">
    <text evidence="7">The sequence shown here is derived from an EMBL/GenBank/DDBJ whole genome shotgun (WGS) entry which is preliminary data.</text>
</comment>
<evidence type="ECO:0000256" key="6">
    <source>
        <dbReference type="SAM" id="Phobius"/>
    </source>
</evidence>
<feature type="transmembrane region" description="Helical" evidence="6">
    <location>
        <begin position="37"/>
        <end position="55"/>
    </location>
</feature>
<reference evidence="7" key="1">
    <citation type="journal article" date="2021" name="Environ. Microbiol.">
        <title>Genomic characterization of three novel Desulfobacterota classes expand the metabolic and phylogenetic diversity of the phylum.</title>
        <authorList>
            <person name="Murphy C.L."/>
            <person name="Biggerstaff J."/>
            <person name="Eichhorn A."/>
            <person name="Ewing E."/>
            <person name="Shahan R."/>
            <person name="Soriano D."/>
            <person name="Stewart S."/>
            <person name="VanMol K."/>
            <person name="Walker R."/>
            <person name="Walters P."/>
            <person name="Elshahed M.S."/>
            <person name="Youssef N.H."/>
        </authorList>
    </citation>
    <scope>NUCLEOTIDE SEQUENCE</scope>
    <source>
        <strain evidence="7">Zod_Metabat.24</strain>
    </source>
</reference>
<sequence>MKKTIKTILKFTIGLLLFFVVVALFSGFKDIDRLFKINWLMAWPVVILTFIVNFMDAWKLHVIINHFSKKGDLITLLRYIIMGRFVGHSTSQMFGDMGSRFLYTKSIGIDLKRGTFAIILDKLLIGILLGCIIVTIPVVVAFEEFERYTSIVPLVSAVLFAISISLMPAVISIFIRFFPKRDILKQLRTMVSGRLRWLLFFLTIGKFLLSAIRFLFIMRLCQIDLAFAKVFMGTAIVQGSMIVGITPGGLGLVEAGWAGVLYFYKVPSLNSASFLVNQRLLIFGSILLLSLLFVIHNGLKKRFSTPKEKPPTSDSQPK</sequence>